<evidence type="ECO:0000313" key="2">
    <source>
        <dbReference type="EMBL" id="KAF5457961.1"/>
    </source>
</evidence>
<reference evidence="2" key="2">
    <citation type="submission" date="2020-03" db="EMBL/GenBank/DDBJ databases">
        <title>Walnut 2.0.</title>
        <authorList>
            <person name="Marrano A."/>
            <person name="Britton M."/>
            <person name="Zimin A.V."/>
            <person name="Zaini P.A."/>
            <person name="Workman R."/>
            <person name="Puiu D."/>
            <person name="Bianco L."/>
            <person name="Allen B.J."/>
            <person name="Troggio M."/>
            <person name="Leslie C.A."/>
            <person name="Timp W."/>
            <person name="Dendekar A."/>
            <person name="Salzberg S.L."/>
            <person name="Neale D.B."/>
        </authorList>
    </citation>
    <scope>NUCLEOTIDE SEQUENCE</scope>
    <source>
        <tissue evidence="2">Leaves</tissue>
    </source>
</reference>
<dbReference type="EMBL" id="LIHL02000010">
    <property type="protein sequence ID" value="KAF5457961.1"/>
    <property type="molecule type" value="Genomic_DNA"/>
</dbReference>
<dbReference type="PANTHER" id="PTHR34808:SF2">
    <property type="entry name" value="EXPRESSED PROTEIN"/>
    <property type="match status" value="1"/>
</dbReference>
<dbReference type="Proteomes" id="UP000619265">
    <property type="component" value="Unassembled WGS sequence"/>
</dbReference>
<feature type="compositionally biased region" description="Basic and acidic residues" evidence="1">
    <location>
        <begin position="11"/>
        <end position="20"/>
    </location>
</feature>
<feature type="region of interest" description="Disordered" evidence="1">
    <location>
        <begin position="1"/>
        <end position="20"/>
    </location>
</feature>
<dbReference type="AlphaFoldDB" id="A0A833X4G9"/>
<sequence length="120" mass="12978">MEGVGGASSVRIDRKSSIDSEPRTLSIDQIHYAREAALYVMKTMSIEDAMIIFTQLEAQILYHACGLKLDDQGLEPVVSAGRSTCNKNKAILIDTGEELEHAAGDHHLPAGPRDIASAPF</sequence>
<organism evidence="2 3">
    <name type="scientific">Juglans regia</name>
    <name type="common">English walnut</name>
    <dbReference type="NCBI Taxonomy" id="51240"/>
    <lineage>
        <taxon>Eukaryota</taxon>
        <taxon>Viridiplantae</taxon>
        <taxon>Streptophyta</taxon>
        <taxon>Embryophyta</taxon>
        <taxon>Tracheophyta</taxon>
        <taxon>Spermatophyta</taxon>
        <taxon>Magnoliopsida</taxon>
        <taxon>eudicotyledons</taxon>
        <taxon>Gunneridae</taxon>
        <taxon>Pentapetalae</taxon>
        <taxon>rosids</taxon>
        <taxon>fabids</taxon>
        <taxon>Fagales</taxon>
        <taxon>Juglandaceae</taxon>
        <taxon>Juglans</taxon>
    </lineage>
</organism>
<gene>
    <name evidence="2" type="ORF">F2P56_022031</name>
</gene>
<evidence type="ECO:0000256" key="1">
    <source>
        <dbReference type="SAM" id="MobiDB-lite"/>
    </source>
</evidence>
<evidence type="ECO:0000313" key="3">
    <source>
        <dbReference type="Proteomes" id="UP000619265"/>
    </source>
</evidence>
<dbReference type="PANTHER" id="PTHR34808">
    <property type="entry name" value="EXPRESSED PROTEIN"/>
    <property type="match status" value="1"/>
</dbReference>
<comment type="caution">
    <text evidence="2">The sequence shown here is derived from an EMBL/GenBank/DDBJ whole genome shotgun (WGS) entry which is preliminary data.</text>
</comment>
<accession>A0A833X4G9</accession>
<protein>
    <submittedName>
        <fullName evidence="2">Uncharacterized protein</fullName>
    </submittedName>
</protein>
<proteinExistence type="predicted"/>
<name>A0A833X4G9_JUGRE</name>
<dbReference type="Gramene" id="Jr10_10240_p1">
    <property type="protein sequence ID" value="cds.Jr10_10240_p1"/>
    <property type="gene ID" value="Jr10_10240"/>
</dbReference>
<reference evidence="2" key="1">
    <citation type="submission" date="2015-10" db="EMBL/GenBank/DDBJ databases">
        <authorList>
            <person name="Martinez-Garcia P.J."/>
            <person name="Crepeau M.W."/>
            <person name="Puiu D."/>
            <person name="Gonzalez-Ibeas D."/>
            <person name="Whalen J."/>
            <person name="Stevens K."/>
            <person name="Paul R."/>
            <person name="Butterfield T."/>
            <person name="Britton M."/>
            <person name="Reagan R."/>
            <person name="Chakraborty S."/>
            <person name="Walawage S.L."/>
            <person name="Vasquez-Gross H.A."/>
            <person name="Cardeno C."/>
            <person name="Famula R."/>
            <person name="Pratt K."/>
            <person name="Kuruganti S."/>
            <person name="Aradhya M.K."/>
            <person name="Leslie C.A."/>
            <person name="Dandekar A.M."/>
            <person name="Salzberg S.L."/>
            <person name="Wegrzyn J.L."/>
            <person name="Langley C.H."/>
            <person name="Neale D.B."/>
        </authorList>
    </citation>
    <scope>NUCLEOTIDE SEQUENCE</scope>
    <source>
        <tissue evidence="2">Leaves</tissue>
    </source>
</reference>